<dbReference type="EMBL" id="VMNH01000013">
    <property type="protein sequence ID" value="TVO73519.1"/>
    <property type="molecule type" value="Genomic_DNA"/>
</dbReference>
<evidence type="ECO:0000313" key="3">
    <source>
        <dbReference type="Proteomes" id="UP000316649"/>
    </source>
</evidence>
<keyword evidence="1" id="KW-1133">Transmembrane helix</keyword>
<keyword evidence="1" id="KW-0812">Transmembrane</keyword>
<reference evidence="2 3" key="1">
    <citation type="submission" date="2019-07" db="EMBL/GenBank/DDBJ databases">
        <title>The pathways for chlorine oxyanion respiration interact through the shared metabolite chlorate.</title>
        <authorList>
            <person name="Barnum T.P."/>
            <person name="Cheng Y."/>
            <person name="Hill K.A."/>
            <person name="Lucas L.N."/>
            <person name="Carlson H.K."/>
            <person name="Coates J.D."/>
        </authorList>
    </citation>
    <scope>NUCLEOTIDE SEQUENCE [LARGE SCALE GENOMIC DNA]</scope>
    <source>
        <strain evidence="2 3">BK-1</strain>
    </source>
</reference>
<organism evidence="2 3">
    <name type="scientific">Sedimenticola selenatireducens</name>
    <dbReference type="NCBI Taxonomy" id="191960"/>
    <lineage>
        <taxon>Bacteria</taxon>
        <taxon>Pseudomonadati</taxon>
        <taxon>Pseudomonadota</taxon>
        <taxon>Gammaproteobacteria</taxon>
        <taxon>Chromatiales</taxon>
        <taxon>Sedimenticolaceae</taxon>
        <taxon>Sedimenticola</taxon>
    </lineage>
</organism>
<sequence>MTEKDKLKKSDWDYIEQPLQPFKRSLIRCCKNCGGKMQAKVEEVENFPHPAREKGILFACDSCKESVWIASNETIIISFASGLLIGLGIVYMVINGLFDFVSYSFETGIGSGILSLLLPAIVGLFAYGAFYVVRRGLKLLSVSHQYPIIDAPDQAKSTTIALFLGLMPWAIVIGIGFVNFTYFDDNEVLGLLGFAIAVVPIAFASKLGSSMRSVFLATGMWLVIGGSGAWLFGVL</sequence>
<feature type="transmembrane region" description="Helical" evidence="1">
    <location>
        <begin position="214"/>
        <end position="233"/>
    </location>
</feature>
<evidence type="ECO:0000313" key="2">
    <source>
        <dbReference type="EMBL" id="TVO73519.1"/>
    </source>
</evidence>
<feature type="transmembrane region" description="Helical" evidence="1">
    <location>
        <begin position="114"/>
        <end position="133"/>
    </location>
</feature>
<feature type="transmembrane region" description="Helical" evidence="1">
    <location>
        <begin position="188"/>
        <end position="207"/>
    </location>
</feature>
<feature type="transmembrane region" description="Helical" evidence="1">
    <location>
        <begin position="160"/>
        <end position="182"/>
    </location>
</feature>
<accession>A0A557S7W3</accession>
<keyword evidence="3" id="KW-1185">Reference proteome</keyword>
<dbReference type="Proteomes" id="UP000316649">
    <property type="component" value="Unassembled WGS sequence"/>
</dbReference>
<dbReference type="RefSeq" id="WP_144359241.1">
    <property type="nucleotide sequence ID" value="NZ_VMNH01000013.1"/>
</dbReference>
<evidence type="ECO:0000256" key="1">
    <source>
        <dbReference type="SAM" id="Phobius"/>
    </source>
</evidence>
<protein>
    <submittedName>
        <fullName evidence="2">Uncharacterized protein</fullName>
    </submittedName>
</protein>
<keyword evidence="1" id="KW-0472">Membrane</keyword>
<comment type="caution">
    <text evidence="2">The sequence shown here is derived from an EMBL/GenBank/DDBJ whole genome shotgun (WGS) entry which is preliminary data.</text>
</comment>
<feature type="transmembrane region" description="Helical" evidence="1">
    <location>
        <begin position="74"/>
        <end position="94"/>
    </location>
</feature>
<gene>
    <name evidence="2" type="ORF">FHP88_11615</name>
</gene>
<proteinExistence type="predicted"/>
<dbReference type="AlphaFoldDB" id="A0A557S7W3"/>
<name>A0A557S7W3_9GAMM</name>